<dbReference type="InterPro" id="IPR057234">
    <property type="entry name" value="DUF7912"/>
</dbReference>
<dbReference type="EMBL" id="CM001880">
    <property type="protein sequence ID" value="EOY01660.1"/>
    <property type="molecule type" value="Genomic_DNA"/>
</dbReference>
<dbReference type="PANTHER" id="PTHR34544:SF3">
    <property type="entry name" value="OS07G0155200 PROTEIN"/>
    <property type="match status" value="1"/>
</dbReference>
<proteinExistence type="inferred from homology"/>
<evidence type="ECO:0000313" key="2">
    <source>
        <dbReference type="EMBL" id="EOY01660.1"/>
    </source>
</evidence>
<dbReference type="HOGENOM" id="CLU_055531_1_0_1"/>
<evidence type="ECO:0000313" key="3">
    <source>
        <dbReference type="Proteomes" id="UP000026915"/>
    </source>
</evidence>
<reference evidence="2 3" key="1">
    <citation type="journal article" date="2013" name="Genome Biol.">
        <title>The genome sequence of the most widely cultivated cacao type and its use to identify candidate genes regulating pod color.</title>
        <authorList>
            <person name="Motamayor J.C."/>
            <person name="Mockaitis K."/>
            <person name="Schmutz J."/>
            <person name="Haiminen N."/>
            <person name="Iii D.L."/>
            <person name="Cornejo O."/>
            <person name="Findley S.D."/>
            <person name="Zheng P."/>
            <person name="Utro F."/>
            <person name="Royaert S."/>
            <person name="Saski C."/>
            <person name="Jenkins J."/>
            <person name="Podicheti R."/>
            <person name="Zhao M."/>
            <person name="Scheffler B.E."/>
            <person name="Stack J.C."/>
            <person name="Feltus F.A."/>
            <person name="Mustiga G.M."/>
            <person name="Amores F."/>
            <person name="Phillips W."/>
            <person name="Marelli J.P."/>
            <person name="May G.D."/>
            <person name="Shapiro H."/>
            <person name="Ma J."/>
            <person name="Bustamante C.D."/>
            <person name="Schnell R.J."/>
            <person name="Main D."/>
            <person name="Gilbert D."/>
            <person name="Parida L."/>
            <person name="Kuhn D.N."/>
        </authorList>
    </citation>
    <scope>NUCLEOTIDE SEQUENCE [LARGE SCALE GENOMIC DNA]</scope>
    <source>
        <strain evidence="3">cv. Matina 1-6</strain>
    </source>
</reference>
<dbReference type="PANTHER" id="PTHR34544">
    <property type="entry name" value="OSJNBA0006B20.18 PROTEIN"/>
    <property type="match status" value="1"/>
</dbReference>
<protein>
    <submittedName>
        <fullName evidence="2">F4N2.17, putative isoform 1</fullName>
    </submittedName>
</protein>
<dbReference type="AlphaFoldDB" id="A0A061E9M1"/>
<name>A0A061E9M1_THECC</name>
<dbReference type="HAMAP" id="MF_01077">
    <property type="entry name" value="RimP"/>
    <property type="match status" value="1"/>
</dbReference>
<keyword evidence="3" id="KW-1185">Reference proteome</keyword>
<dbReference type="Pfam" id="PF25498">
    <property type="entry name" value="DUF7912"/>
    <property type="match status" value="1"/>
</dbReference>
<sequence>MGNSRIIQSLLQSSRRPHLGFAASRFSATSLSPLPLPTALNPSFSSSSSRFAVASSLRLEPISSFSSSFTHRLLSSTASTHTKHENHQEEEEEDPLFYEITEDDGETTDGWEEDDDDVQPKIGDGGDGGGVVLQGVPWGESALSIAHDVLKLFSDDIIIFAFKATPRGYIYVRLDKLSNEYGCPSMEELESYSQEYKKRLDEAGERREIPDDLALEVSSPGAERILKVPDDLDRFKDMAMRVCYIEDGESNCAEKSGVFILDSIETEQENCIWKLADVKENRDPNSKGRPFSRKQRDWRLKLPFGKHRMIMLHLEY</sequence>
<dbReference type="GO" id="GO:0042274">
    <property type="term" value="P:ribosomal small subunit biogenesis"/>
    <property type="evidence" value="ECO:0007669"/>
    <property type="project" value="InterPro"/>
</dbReference>
<evidence type="ECO:0000259" key="1">
    <source>
        <dbReference type="Pfam" id="PF25498"/>
    </source>
</evidence>
<dbReference type="Gramene" id="EOY01660">
    <property type="protein sequence ID" value="EOY01660"/>
    <property type="gene ID" value="TCM_011507"/>
</dbReference>
<dbReference type="InParanoid" id="A0A061E9M1"/>
<gene>
    <name evidence="2" type="ORF">TCM_011507</name>
</gene>
<dbReference type="OMA" id="SNKYGCP"/>
<organism evidence="2 3">
    <name type="scientific">Theobroma cacao</name>
    <name type="common">Cacao</name>
    <name type="synonym">Cocoa</name>
    <dbReference type="NCBI Taxonomy" id="3641"/>
    <lineage>
        <taxon>Eukaryota</taxon>
        <taxon>Viridiplantae</taxon>
        <taxon>Streptophyta</taxon>
        <taxon>Embryophyta</taxon>
        <taxon>Tracheophyta</taxon>
        <taxon>Spermatophyta</taxon>
        <taxon>Magnoliopsida</taxon>
        <taxon>eudicotyledons</taxon>
        <taxon>Gunneridae</taxon>
        <taxon>Pentapetalae</taxon>
        <taxon>rosids</taxon>
        <taxon>malvids</taxon>
        <taxon>Malvales</taxon>
        <taxon>Malvaceae</taxon>
        <taxon>Byttnerioideae</taxon>
        <taxon>Theobroma</taxon>
    </lineage>
</organism>
<dbReference type="InterPro" id="IPR003728">
    <property type="entry name" value="Ribosome_maturation_RimP"/>
</dbReference>
<dbReference type="STRING" id="3641.A0A061E9M1"/>
<dbReference type="FunCoup" id="A0A061E9M1">
    <property type="interactions" value="488"/>
</dbReference>
<dbReference type="eggNOG" id="ENOG502QTRC">
    <property type="taxonomic scope" value="Eukaryota"/>
</dbReference>
<dbReference type="Proteomes" id="UP000026915">
    <property type="component" value="Chromosome 2"/>
</dbReference>
<feature type="domain" description="DUF7912" evidence="1">
    <location>
        <begin position="225"/>
        <end position="313"/>
    </location>
</feature>
<accession>A0A061E9M1</accession>